<sequence length="86" mass="10014">MAWPAWAWPGSMTLTTCDKFGDFGDKSKIPENAIIFSIPLLGEEICRMYWIIPLDVTTNRVRVYKWSRLNGGLTLEFRLQCELQSW</sequence>
<gene>
    <name evidence="1" type="ORF">AVEN_144066_1</name>
</gene>
<evidence type="ECO:0000313" key="1">
    <source>
        <dbReference type="EMBL" id="GBM15285.1"/>
    </source>
</evidence>
<keyword evidence="2" id="KW-1185">Reference proteome</keyword>
<protein>
    <submittedName>
        <fullName evidence="1">Uncharacterized protein</fullName>
    </submittedName>
</protein>
<dbReference type="AlphaFoldDB" id="A0A4Y2DI79"/>
<dbReference type="EMBL" id="BGPR01000357">
    <property type="protein sequence ID" value="GBM15285.1"/>
    <property type="molecule type" value="Genomic_DNA"/>
</dbReference>
<name>A0A4Y2DI79_ARAVE</name>
<proteinExistence type="predicted"/>
<accession>A0A4Y2DI79</accession>
<organism evidence="1 2">
    <name type="scientific">Araneus ventricosus</name>
    <name type="common">Orbweaver spider</name>
    <name type="synonym">Epeira ventricosa</name>
    <dbReference type="NCBI Taxonomy" id="182803"/>
    <lineage>
        <taxon>Eukaryota</taxon>
        <taxon>Metazoa</taxon>
        <taxon>Ecdysozoa</taxon>
        <taxon>Arthropoda</taxon>
        <taxon>Chelicerata</taxon>
        <taxon>Arachnida</taxon>
        <taxon>Araneae</taxon>
        <taxon>Araneomorphae</taxon>
        <taxon>Entelegynae</taxon>
        <taxon>Araneoidea</taxon>
        <taxon>Araneidae</taxon>
        <taxon>Araneus</taxon>
    </lineage>
</organism>
<comment type="caution">
    <text evidence="1">The sequence shown here is derived from an EMBL/GenBank/DDBJ whole genome shotgun (WGS) entry which is preliminary data.</text>
</comment>
<reference evidence="1 2" key="1">
    <citation type="journal article" date="2019" name="Sci. Rep.">
        <title>Orb-weaving spider Araneus ventricosus genome elucidates the spidroin gene catalogue.</title>
        <authorList>
            <person name="Kono N."/>
            <person name="Nakamura H."/>
            <person name="Ohtoshi R."/>
            <person name="Moran D.A.P."/>
            <person name="Shinohara A."/>
            <person name="Yoshida Y."/>
            <person name="Fujiwara M."/>
            <person name="Mori M."/>
            <person name="Tomita M."/>
            <person name="Arakawa K."/>
        </authorList>
    </citation>
    <scope>NUCLEOTIDE SEQUENCE [LARGE SCALE GENOMIC DNA]</scope>
</reference>
<dbReference type="Proteomes" id="UP000499080">
    <property type="component" value="Unassembled WGS sequence"/>
</dbReference>
<evidence type="ECO:0000313" key="2">
    <source>
        <dbReference type="Proteomes" id="UP000499080"/>
    </source>
</evidence>